<keyword evidence="3" id="KW-1185">Reference proteome</keyword>
<dbReference type="Pfam" id="PF00144">
    <property type="entry name" value="Beta-lactamase"/>
    <property type="match status" value="1"/>
</dbReference>
<dbReference type="Proteomes" id="UP000311713">
    <property type="component" value="Unassembled WGS sequence"/>
</dbReference>
<sequence length="387" mass="40791">MAVKRGNRLRATAVAVAVCGVTGTVACGTGEGDRLRSDAEAIVDTGVTGVQARATGPDGASESVAAGVADVGTDREVAPDGHFRIGSVNKTLVATVVLQLAAEERLSLDDTAEEWLPGVVRGNGHDGRLMTVRQLLQHTAGVHDGDYPVRGGSAERYRESRHEVYTPEEIVAAAMRGAPDFAPGEGWSYSNTGYVLLGMVVERVTGRPWQDEVEARILRPLGMRDTTWPGDDPGLPEPHANGYTRFAPGEELVDTTELVDADASGGYVSTTADLDRFARALFDGTLLEEAERAELTGTVPVGEDDTPWEEAGYGLGIFSRALSCGGTVWIPSGDQIGYRTRVGVTEDGRSSVVVSMSTQLQDSAESALAQEAAATELIDNALCAEDG</sequence>
<accession>A0A5C4UR20</accession>
<dbReference type="OrthoDB" id="5177574at2"/>
<dbReference type="SUPFAM" id="SSF56601">
    <property type="entry name" value="beta-lactamase/transpeptidase-like"/>
    <property type="match status" value="1"/>
</dbReference>
<gene>
    <name evidence="2" type="ORF">FH715_25540</name>
</gene>
<dbReference type="EMBL" id="VDGT01000026">
    <property type="protein sequence ID" value="TNM25928.1"/>
    <property type="molecule type" value="Genomic_DNA"/>
</dbReference>
<dbReference type="InterPro" id="IPR012338">
    <property type="entry name" value="Beta-lactam/transpept-like"/>
</dbReference>
<evidence type="ECO:0000313" key="3">
    <source>
        <dbReference type="Proteomes" id="UP000311713"/>
    </source>
</evidence>
<reference evidence="2 3" key="1">
    <citation type="submission" date="2019-06" db="EMBL/GenBank/DDBJ databases">
        <title>Draft genome of Streptomyces sedi sp. JCM16909.</title>
        <authorList>
            <person name="Klykleung N."/>
            <person name="Tanasupawat S."/>
            <person name="Kudo T."/>
            <person name="Yuki M."/>
            <person name="Ohkuma M."/>
        </authorList>
    </citation>
    <scope>NUCLEOTIDE SEQUENCE [LARGE SCALE GENOMIC DNA]</scope>
    <source>
        <strain evidence="2 3">JCM 16909</strain>
    </source>
</reference>
<dbReference type="RefSeq" id="WP_139649396.1">
    <property type="nucleotide sequence ID" value="NZ_BAAAZS010000035.1"/>
</dbReference>
<name>A0A5C4UR20_9ACTN</name>
<dbReference type="AlphaFoldDB" id="A0A5C4UR20"/>
<dbReference type="PANTHER" id="PTHR46825">
    <property type="entry name" value="D-ALANYL-D-ALANINE-CARBOXYPEPTIDASE/ENDOPEPTIDASE AMPH"/>
    <property type="match status" value="1"/>
</dbReference>
<evidence type="ECO:0000313" key="2">
    <source>
        <dbReference type="EMBL" id="TNM25928.1"/>
    </source>
</evidence>
<feature type="domain" description="Beta-lactamase-related" evidence="1">
    <location>
        <begin position="46"/>
        <end position="367"/>
    </location>
</feature>
<dbReference type="PANTHER" id="PTHR46825:SF7">
    <property type="entry name" value="D-ALANYL-D-ALANINE CARBOXYPEPTIDASE"/>
    <property type="match status" value="1"/>
</dbReference>
<dbReference type="InterPro" id="IPR050491">
    <property type="entry name" value="AmpC-like"/>
</dbReference>
<dbReference type="InterPro" id="IPR001466">
    <property type="entry name" value="Beta-lactam-related"/>
</dbReference>
<dbReference type="Gene3D" id="3.40.710.10">
    <property type="entry name" value="DD-peptidase/beta-lactamase superfamily"/>
    <property type="match status" value="1"/>
</dbReference>
<protein>
    <submittedName>
        <fullName evidence="2">Beta-lactamase family protein</fullName>
    </submittedName>
</protein>
<comment type="caution">
    <text evidence="2">The sequence shown here is derived from an EMBL/GenBank/DDBJ whole genome shotgun (WGS) entry which is preliminary data.</text>
</comment>
<evidence type="ECO:0000259" key="1">
    <source>
        <dbReference type="Pfam" id="PF00144"/>
    </source>
</evidence>
<dbReference type="PROSITE" id="PS51257">
    <property type="entry name" value="PROKAR_LIPOPROTEIN"/>
    <property type="match status" value="1"/>
</dbReference>
<proteinExistence type="predicted"/>
<organism evidence="2 3">
    <name type="scientific">Streptomyces sedi</name>
    <dbReference type="NCBI Taxonomy" id="555059"/>
    <lineage>
        <taxon>Bacteria</taxon>
        <taxon>Bacillati</taxon>
        <taxon>Actinomycetota</taxon>
        <taxon>Actinomycetes</taxon>
        <taxon>Kitasatosporales</taxon>
        <taxon>Streptomycetaceae</taxon>
        <taxon>Streptomyces</taxon>
    </lineage>
</organism>